<organism evidence="1 2">
    <name type="scientific">Leptospira borgpetersenii serovar Hardjo-bovis str. Sponselee</name>
    <dbReference type="NCBI Taxonomy" id="1303729"/>
    <lineage>
        <taxon>Bacteria</taxon>
        <taxon>Pseudomonadati</taxon>
        <taxon>Spirochaetota</taxon>
        <taxon>Spirochaetia</taxon>
        <taxon>Leptospirales</taxon>
        <taxon>Leptospiraceae</taxon>
        <taxon>Leptospira</taxon>
    </lineage>
</organism>
<sequence>MTPSPEFSNWATSPSLRLVALKETLTNGFFSGVSLMPLFPHISDTGENLEFMFQTFKDIGI</sequence>
<evidence type="ECO:0000313" key="1">
    <source>
        <dbReference type="EMBL" id="EMJ77040.1"/>
    </source>
</evidence>
<protein>
    <submittedName>
        <fullName evidence="1">Uncharacterized protein</fullName>
    </submittedName>
</protein>
<reference evidence="1 2" key="1">
    <citation type="submission" date="2013-01" db="EMBL/GenBank/DDBJ databases">
        <authorList>
            <person name="Harkins D.M."/>
            <person name="Durkin A.S."/>
            <person name="Brinkac L.M."/>
            <person name="Haft D.H."/>
            <person name="Selengut J.D."/>
            <person name="Sanka R."/>
            <person name="DePew J."/>
            <person name="Purushe J."/>
            <person name="Galloway R.L."/>
            <person name="Vinetz J.M."/>
            <person name="Sutton G.G."/>
            <person name="Nierman W.C."/>
            <person name="Fouts D.E."/>
        </authorList>
    </citation>
    <scope>NUCLEOTIDE SEQUENCE [LARGE SCALE GENOMIC DNA]</scope>
    <source>
        <strain evidence="1 2">Sponselee CDC</strain>
    </source>
</reference>
<dbReference type="AlphaFoldDB" id="M6BT73"/>
<dbReference type="Proteomes" id="UP000011873">
    <property type="component" value="Unassembled WGS sequence"/>
</dbReference>
<accession>M6BT73</accession>
<dbReference type="PATRIC" id="fig|1218567.3.peg.4503"/>
<evidence type="ECO:0000313" key="2">
    <source>
        <dbReference type="Proteomes" id="UP000011873"/>
    </source>
</evidence>
<comment type="caution">
    <text evidence="1">The sequence shown here is derived from an EMBL/GenBank/DDBJ whole genome shotgun (WGS) entry which is preliminary data.</text>
</comment>
<proteinExistence type="predicted"/>
<dbReference type="EMBL" id="ANMU01000193">
    <property type="protein sequence ID" value="EMJ77040.1"/>
    <property type="molecule type" value="Genomic_DNA"/>
</dbReference>
<name>M6BT73_LEPBO</name>
<gene>
    <name evidence="1" type="ORF">LEP1GSC016_3359</name>
</gene>